<feature type="domain" description="UBA-like" evidence="2">
    <location>
        <begin position="72"/>
        <end position="112"/>
    </location>
</feature>
<comment type="caution">
    <text evidence="3">The sequence shown here is derived from an EMBL/GenBank/DDBJ whole genome shotgun (WGS) entry which is preliminary data.</text>
</comment>
<feature type="region of interest" description="Disordered" evidence="1">
    <location>
        <begin position="174"/>
        <end position="211"/>
    </location>
</feature>
<evidence type="ECO:0000313" key="4">
    <source>
        <dbReference type="Proteomes" id="UP001145742"/>
    </source>
</evidence>
<name>A0ABQ9DWP6_9PASS</name>
<dbReference type="Gene3D" id="1.10.8.10">
    <property type="entry name" value="DNA helicase RuvA subunit, C-terminal domain"/>
    <property type="match status" value="1"/>
</dbReference>
<keyword evidence="4" id="KW-1185">Reference proteome</keyword>
<evidence type="ECO:0000313" key="3">
    <source>
        <dbReference type="EMBL" id="KAJ7426874.1"/>
    </source>
</evidence>
<evidence type="ECO:0000259" key="2">
    <source>
        <dbReference type="Pfam" id="PF22566"/>
    </source>
</evidence>
<protein>
    <recommendedName>
        <fullName evidence="2">UBA-like domain-containing protein</fullName>
    </recommendedName>
</protein>
<dbReference type="Pfam" id="PF22566">
    <property type="entry name" value="UBA_8"/>
    <property type="match status" value="1"/>
</dbReference>
<organism evidence="3 4">
    <name type="scientific">Willisornis vidua</name>
    <name type="common">Xingu scale-backed antbird</name>
    <dbReference type="NCBI Taxonomy" id="1566151"/>
    <lineage>
        <taxon>Eukaryota</taxon>
        <taxon>Metazoa</taxon>
        <taxon>Chordata</taxon>
        <taxon>Craniata</taxon>
        <taxon>Vertebrata</taxon>
        <taxon>Euteleostomi</taxon>
        <taxon>Archelosauria</taxon>
        <taxon>Archosauria</taxon>
        <taxon>Dinosauria</taxon>
        <taxon>Saurischia</taxon>
        <taxon>Theropoda</taxon>
        <taxon>Coelurosauria</taxon>
        <taxon>Aves</taxon>
        <taxon>Neognathae</taxon>
        <taxon>Neoaves</taxon>
        <taxon>Telluraves</taxon>
        <taxon>Australaves</taxon>
        <taxon>Passeriformes</taxon>
        <taxon>Thamnophilidae</taxon>
        <taxon>Willisornis</taxon>
    </lineage>
</organism>
<dbReference type="InterPro" id="IPR054109">
    <property type="entry name" value="UBA_8"/>
</dbReference>
<dbReference type="Proteomes" id="UP001145742">
    <property type="component" value="Unassembled WGS sequence"/>
</dbReference>
<feature type="compositionally biased region" description="Low complexity" evidence="1">
    <location>
        <begin position="272"/>
        <end position="294"/>
    </location>
</feature>
<proteinExistence type="predicted"/>
<feature type="region of interest" description="Disordered" evidence="1">
    <location>
        <begin position="271"/>
        <end position="303"/>
    </location>
</feature>
<sequence>MTEWVLGYKDHASLQKEVPMPPPSCQLLEMLGRRRAGTGACGSGIEQITSDASMESLKRAERRERNSALDFQMLLNQMKEITGIQDSAFLLAALKAANGDLMEAVTFLTEEHAPEPGQEVAAAEPSDWEGSAVGKELPQNEDEGPEAEQIQKEVEALFPELRHYIQEDNWRLEQEAEEWEEEQSCKIPQMEPSPASESQDVSESGPDQASVCEPGVLSLSLEHARIAKEQTAKAIANTADAYEKNGVEAALFEPKEVEPLKAQLGETSLTVQAEQPQDSQEAEAAAQTSSQVSEDSPGWFGVHEVRDTTPGTVIRVLSKVGVTWSVSGPWGI</sequence>
<accession>A0ABQ9DWP6</accession>
<feature type="region of interest" description="Disordered" evidence="1">
    <location>
        <begin position="113"/>
        <end position="148"/>
    </location>
</feature>
<evidence type="ECO:0000256" key="1">
    <source>
        <dbReference type="SAM" id="MobiDB-lite"/>
    </source>
</evidence>
<dbReference type="SUPFAM" id="SSF46934">
    <property type="entry name" value="UBA-like"/>
    <property type="match status" value="1"/>
</dbReference>
<dbReference type="EMBL" id="WHWB01032130">
    <property type="protein sequence ID" value="KAJ7426874.1"/>
    <property type="molecule type" value="Genomic_DNA"/>
</dbReference>
<dbReference type="InterPro" id="IPR009060">
    <property type="entry name" value="UBA-like_sf"/>
</dbReference>
<gene>
    <name evidence="3" type="ORF">WISP_11796</name>
</gene>
<reference evidence="3" key="1">
    <citation type="submission" date="2019-10" db="EMBL/GenBank/DDBJ databases">
        <authorList>
            <person name="Soares A.E.R."/>
            <person name="Aleixo A."/>
            <person name="Schneider P."/>
            <person name="Miyaki C.Y."/>
            <person name="Schneider M.P."/>
            <person name="Mello C."/>
            <person name="Vasconcelos A.T.R."/>
        </authorList>
    </citation>
    <scope>NUCLEOTIDE SEQUENCE</scope>
    <source>
        <tissue evidence="3">Muscle</tissue>
    </source>
</reference>
<feature type="compositionally biased region" description="Polar residues" evidence="1">
    <location>
        <begin position="195"/>
        <end position="207"/>
    </location>
</feature>